<evidence type="ECO:0000256" key="4">
    <source>
        <dbReference type="ARBA" id="ARBA00022840"/>
    </source>
</evidence>
<dbReference type="Pfam" id="PF00270">
    <property type="entry name" value="DEAD"/>
    <property type="match status" value="1"/>
</dbReference>
<dbReference type="GO" id="GO:0003724">
    <property type="term" value="F:RNA helicase activity"/>
    <property type="evidence" value="ECO:0007669"/>
    <property type="project" value="TreeGrafter"/>
</dbReference>
<dbReference type="PANTHER" id="PTHR47959:SF1">
    <property type="entry name" value="ATP-DEPENDENT RNA HELICASE DBPA"/>
    <property type="match status" value="1"/>
</dbReference>
<dbReference type="InterPro" id="IPR027417">
    <property type="entry name" value="P-loop_NTPase"/>
</dbReference>
<feature type="domain" description="Helicase ATP-binding" evidence="5">
    <location>
        <begin position="30"/>
        <end position="200"/>
    </location>
</feature>
<evidence type="ECO:0000256" key="2">
    <source>
        <dbReference type="ARBA" id="ARBA00022801"/>
    </source>
</evidence>
<dbReference type="GO" id="GO:0005524">
    <property type="term" value="F:ATP binding"/>
    <property type="evidence" value="ECO:0007669"/>
    <property type="project" value="UniProtKB-KW"/>
</dbReference>
<gene>
    <name evidence="6" type="ORF">SAMN05428642_102424</name>
</gene>
<dbReference type="InterPro" id="IPR011545">
    <property type="entry name" value="DEAD/DEAH_box_helicase_dom"/>
</dbReference>
<dbReference type="InterPro" id="IPR050079">
    <property type="entry name" value="DEAD_box_RNA_helicase"/>
</dbReference>
<evidence type="ECO:0000256" key="3">
    <source>
        <dbReference type="ARBA" id="ARBA00022806"/>
    </source>
</evidence>
<keyword evidence="1" id="KW-0547">Nucleotide-binding</keyword>
<dbReference type="InterPro" id="IPR014001">
    <property type="entry name" value="Helicase_ATP-bd"/>
</dbReference>
<dbReference type="GO" id="GO:0016787">
    <property type="term" value="F:hydrolase activity"/>
    <property type="evidence" value="ECO:0007669"/>
    <property type="project" value="UniProtKB-KW"/>
</dbReference>
<keyword evidence="3 6" id="KW-0347">Helicase</keyword>
<protein>
    <submittedName>
        <fullName evidence="6">DEAD/DEAH box helicase</fullName>
    </submittedName>
</protein>
<dbReference type="GO" id="GO:0003676">
    <property type="term" value="F:nucleic acid binding"/>
    <property type="evidence" value="ECO:0007669"/>
    <property type="project" value="InterPro"/>
</dbReference>
<dbReference type="Proteomes" id="UP000182544">
    <property type="component" value="Unassembled WGS sequence"/>
</dbReference>
<evidence type="ECO:0000313" key="6">
    <source>
        <dbReference type="EMBL" id="SFZ91911.1"/>
    </source>
</evidence>
<dbReference type="PROSITE" id="PS51192">
    <property type="entry name" value="HELICASE_ATP_BIND_1"/>
    <property type="match status" value="1"/>
</dbReference>
<dbReference type="STRING" id="369401.SAMN05428642_102424"/>
<dbReference type="AlphaFoldDB" id="A0A1K2IHN8"/>
<dbReference type="RefSeq" id="WP_072401394.1">
    <property type="nucleotide sequence ID" value="NZ_FPKV01000002.1"/>
</dbReference>
<dbReference type="SUPFAM" id="SSF52540">
    <property type="entry name" value="P-loop containing nucleoside triphosphate hydrolases"/>
    <property type="match status" value="1"/>
</dbReference>
<sequence length="202" mass="23066">MSFKKLIQPLKDSLKSKGFDAPLPLQKEILSKIKGGSSLFVTAPKDSGKTTSIIISVIQKLKTPFEDAPRALIFVKDKQAALDLELEFNAFKRGTDLRVYCAYDEHNIDIQRDEIYNGVDIVIATPKRLNKIFFLNGINLNKLQMCIVEDAEFLFGNNNLAEVTRTPESIGKCQYLVFSDKFDARFERWQESFMYNAQVIKQ</sequence>
<proteinExistence type="predicted"/>
<keyword evidence="4" id="KW-0067">ATP-binding</keyword>
<dbReference type="EMBL" id="FPKV01000002">
    <property type="protein sequence ID" value="SFZ91911.1"/>
    <property type="molecule type" value="Genomic_DNA"/>
</dbReference>
<accession>A0A1K2IHN8</accession>
<dbReference type="SMART" id="SM00487">
    <property type="entry name" value="DEXDc"/>
    <property type="match status" value="1"/>
</dbReference>
<keyword evidence="2" id="KW-0378">Hydrolase</keyword>
<name>A0A1K2IHN8_9FLAO</name>
<reference evidence="6 7" key="1">
    <citation type="submission" date="2016-10" db="EMBL/GenBank/DDBJ databases">
        <authorList>
            <person name="de Groot N.N."/>
        </authorList>
    </citation>
    <scope>NUCLEOTIDE SEQUENCE [LARGE SCALE GENOMIC DNA]</scope>
    <source>
        <strain evidence="6 7">DSM 18180</strain>
    </source>
</reference>
<evidence type="ECO:0000259" key="5">
    <source>
        <dbReference type="PROSITE" id="PS51192"/>
    </source>
</evidence>
<dbReference type="GO" id="GO:0005829">
    <property type="term" value="C:cytosol"/>
    <property type="evidence" value="ECO:0007669"/>
    <property type="project" value="TreeGrafter"/>
</dbReference>
<dbReference type="PANTHER" id="PTHR47959">
    <property type="entry name" value="ATP-DEPENDENT RNA HELICASE RHLE-RELATED"/>
    <property type="match status" value="1"/>
</dbReference>
<dbReference type="OrthoDB" id="1118340at2"/>
<organism evidence="6 7">
    <name type="scientific">Flaviramulus basaltis</name>
    <dbReference type="NCBI Taxonomy" id="369401"/>
    <lineage>
        <taxon>Bacteria</taxon>
        <taxon>Pseudomonadati</taxon>
        <taxon>Bacteroidota</taxon>
        <taxon>Flavobacteriia</taxon>
        <taxon>Flavobacteriales</taxon>
        <taxon>Flavobacteriaceae</taxon>
        <taxon>Flaviramulus</taxon>
    </lineage>
</organism>
<dbReference type="Gene3D" id="3.40.50.300">
    <property type="entry name" value="P-loop containing nucleotide triphosphate hydrolases"/>
    <property type="match status" value="1"/>
</dbReference>
<evidence type="ECO:0000313" key="7">
    <source>
        <dbReference type="Proteomes" id="UP000182544"/>
    </source>
</evidence>
<evidence type="ECO:0000256" key="1">
    <source>
        <dbReference type="ARBA" id="ARBA00022741"/>
    </source>
</evidence>
<keyword evidence="7" id="KW-1185">Reference proteome</keyword>